<feature type="compositionally biased region" description="Acidic residues" evidence="2">
    <location>
        <begin position="837"/>
        <end position="849"/>
    </location>
</feature>
<name>A0A0P1AZJ5_PLAHL</name>
<accession>A0A0P1AZJ5</accession>
<feature type="compositionally biased region" description="Polar residues" evidence="2">
    <location>
        <begin position="47"/>
        <end position="64"/>
    </location>
</feature>
<feature type="region of interest" description="Disordered" evidence="2">
    <location>
        <begin position="533"/>
        <end position="552"/>
    </location>
</feature>
<feature type="region of interest" description="Disordered" evidence="2">
    <location>
        <begin position="47"/>
        <end position="67"/>
    </location>
</feature>
<keyword evidence="1" id="KW-0175">Coiled coil</keyword>
<reference evidence="4" key="1">
    <citation type="submission" date="2014-09" db="EMBL/GenBank/DDBJ databases">
        <authorList>
            <person name="Sharma Rahul"/>
            <person name="Thines Marco"/>
        </authorList>
    </citation>
    <scope>NUCLEOTIDE SEQUENCE [LARGE SCALE GENOMIC DNA]</scope>
</reference>
<feature type="region of interest" description="Disordered" evidence="2">
    <location>
        <begin position="449"/>
        <end position="521"/>
    </location>
</feature>
<dbReference type="EMBL" id="CCYD01002371">
    <property type="protein sequence ID" value="CEG47246.1"/>
    <property type="molecule type" value="Genomic_DNA"/>
</dbReference>
<feature type="coiled-coil region" evidence="1">
    <location>
        <begin position="928"/>
        <end position="967"/>
    </location>
</feature>
<dbReference type="OMA" id="MCELCEA"/>
<feature type="region of interest" description="Disordered" evidence="2">
    <location>
        <begin position="830"/>
        <end position="849"/>
    </location>
</feature>
<feature type="compositionally biased region" description="Polar residues" evidence="2">
    <location>
        <begin position="509"/>
        <end position="519"/>
    </location>
</feature>
<dbReference type="RefSeq" id="XP_024583615.1">
    <property type="nucleotide sequence ID" value="XM_024718192.1"/>
</dbReference>
<dbReference type="Proteomes" id="UP000054928">
    <property type="component" value="Unassembled WGS sequence"/>
</dbReference>
<dbReference type="GeneID" id="36398948"/>
<dbReference type="AlphaFoldDB" id="A0A0P1AZJ5"/>
<evidence type="ECO:0000256" key="1">
    <source>
        <dbReference type="SAM" id="Coils"/>
    </source>
</evidence>
<feature type="compositionally biased region" description="Low complexity" evidence="2">
    <location>
        <begin position="456"/>
        <end position="473"/>
    </location>
</feature>
<organism evidence="3 4">
    <name type="scientific">Plasmopara halstedii</name>
    <name type="common">Downy mildew of sunflower</name>
    <dbReference type="NCBI Taxonomy" id="4781"/>
    <lineage>
        <taxon>Eukaryota</taxon>
        <taxon>Sar</taxon>
        <taxon>Stramenopiles</taxon>
        <taxon>Oomycota</taxon>
        <taxon>Peronosporomycetes</taxon>
        <taxon>Peronosporales</taxon>
        <taxon>Peronosporaceae</taxon>
        <taxon>Plasmopara</taxon>
    </lineage>
</organism>
<feature type="compositionally biased region" description="Polar residues" evidence="2">
    <location>
        <begin position="474"/>
        <end position="486"/>
    </location>
</feature>
<dbReference type="CDD" id="cd15489">
    <property type="entry name" value="PHD_SF"/>
    <property type="match status" value="1"/>
</dbReference>
<dbReference type="SUPFAM" id="SSF57903">
    <property type="entry name" value="FYVE/PHD zinc finger"/>
    <property type="match status" value="1"/>
</dbReference>
<keyword evidence="4" id="KW-1185">Reference proteome</keyword>
<proteinExistence type="predicted"/>
<evidence type="ECO:0000313" key="4">
    <source>
        <dbReference type="Proteomes" id="UP000054928"/>
    </source>
</evidence>
<dbReference type="InterPro" id="IPR011011">
    <property type="entry name" value="Znf_FYVE_PHD"/>
</dbReference>
<dbReference type="OrthoDB" id="168372at2759"/>
<evidence type="ECO:0000256" key="2">
    <source>
        <dbReference type="SAM" id="MobiDB-lite"/>
    </source>
</evidence>
<sequence>MARGALGVTCLECGCLNFSSTHEKCDQCRSKVVTFRPTVRRLSSSSGIINDQNRKSPVTRVTSPSKKRRYNQIKHDSRKESVVKSTQEKKKNVKVAIKLPDVIDLISDDEIDDNKVHQVADNKVHQVAEVSVKIVKQDKKEQKADDTEDTQLIESRVFPIVTFVEHDFPSVGEGMQMRKKTIKQTPSLMTLMDQKVRTTIGQEKVSKSILRSSVAESRLSNVTGDQKSIESRHSPMILDVQNVEAKVQTLGLTATALNYDGRNNNGTNFLLRDSNLKLATNVASTSAKDKETDHTDLSKLDLFFQSRVFDTVEFKVSDFRTVFHGLALARRSHPKPPSSDVSLSRHVKPAACSTVNSVIVEAEAMTNDVEVPFTESSIPSISTANGDSIAASVENPASKIFTPTAETATNTLASACHATTLELFSTAVQSLSATISSEPEAAIVPLQPFKASNTQSPPDTSTLLTPLKKTLSPNIASSPKQTSSPPGMTKSAELAQNEVSASVPPKSVLPTNELTTKTGSRPVRSVGINFISSSDARKDSSGSQTKANPSLIIAKRRRIGDEQQRRVAENRTSQISSIEAKTLGDTNSVSESHRAANPTVLVAKKRRVANVLQQRGFEKQLLQFPVSKTLAEPDSIGVVKDHASALKTLPVEPPVLGYCRPEFLAFMRVCGDVGADEEVNFEKSSRSQLRLLDVVDLTHLSDSDDSDELPNHRHEINSNSLLNIDDAINLTSNGSVSDSKKSYVPAIESERKRTQPERAICELCEEKVARYRLIQCPKCTKFYHLKCAKDNGDENVCWNCELGSLIDDSELDEEHAKHTSEYLTYLKALRNQSPPGTEDESDDDSEQGEDDINVANISEEEKVSTVADGNNAKTAGKIWMEFLGDVTADVDASFHEITNRIAEELRDKDKKSLYSRGFVSREEFEAQMNEVENYYIGEEARLQQLEREKALEAKKVIEARIVQAEVELANGGQQLAITENIDSNAPTVPAAGDQNGSNTNMIPLPGNDVINFTSAPSTASFSVLSQAVVPTASPASAPAVSTVPTSVPTVPTVPTVAQPATCKISSTRLAPPISTP</sequence>
<protein>
    <submittedName>
        <fullName evidence="3">Zinc finger, RING/FYVE/PHD-type</fullName>
    </submittedName>
</protein>
<evidence type="ECO:0000313" key="3">
    <source>
        <dbReference type="EMBL" id="CEG47246.1"/>
    </source>
</evidence>